<reference evidence="1" key="1">
    <citation type="journal article" date="2021" name="PeerJ">
        <title>Extensive microbial diversity within the chicken gut microbiome revealed by metagenomics and culture.</title>
        <authorList>
            <person name="Gilroy R."/>
            <person name="Ravi A."/>
            <person name="Getino M."/>
            <person name="Pursley I."/>
            <person name="Horton D.L."/>
            <person name="Alikhan N.F."/>
            <person name="Baker D."/>
            <person name="Gharbi K."/>
            <person name="Hall N."/>
            <person name="Watson M."/>
            <person name="Adriaenssens E.M."/>
            <person name="Foster-Nyarko E."/>
            <person name="Jarju S."/>
            <person name="Secka A."/>
            <person name="Antonio M."/>
            <person name="Oren A."/>
            <person name="Chaudhuri R.R."/>
            <person name="La Ragione R."/>
            <person name="Hildebrand F."/>
            <person name="Pallen M.J."/>
        </authorList>
    </citation>
    <scope>NUCLEOTIDE SEQUENCE</scope>
    <source>
        <strain evidence="1">ChiBcec2-3848</strain>
    </source>
</reference>
<reference evidence="1" key="2">
    <citation type="submission" date="2021-04" db="EMBL/GenBank/DDBJ databases">
        <authorList>
            <person name="Gilroy R."/>
        </authorList>
    </citation>
    <scope>NUCLEOTIDE SEQUENCE</scope>
    <source>
        <strain evidence="1">ChiBcec2-3848</strain>
    </source>
</reference>
<organism evidence="1 2">
    <name type="scientific">Candidatus Blautia merdavium</name>
    <dbReference type="NCBI Taxonomy" id="2838494"/>
    <lineage>
        <taxon>Bacteria</taxon>
        <taxon>Bacillati</taxon>
        <taxon>Bacillota</taxon>
        <taxon>Clostridia</taxon>
        <taxon>Lachnospirales</taxon>
        <taxon>Lachnospiraceae</taxon>
        <taxon>Blautia</taxon>
    </lineage>
</organism>
<dbReference type="AlphaFoldDB" id="A0A9D2TBI5"/>
<evidence type="ECO:0000313" key="2">
    <source>
        <dbReference type="Proteomes" id="UP000823886"/>
    </source>
</evidence>
<comment type="caution">
    <text evidence="1">The sequence shown here is derived from an EMBL/GenBank/DDBJ whole genome shotgun (WGS) entry which is preliminary data.</text>
</comment>
<sequence>MTEKRCFDYTIETPFLFLLFGYMVKRDENKFKNHKKIIKMSVVEPVHTNRYRKTVQIMPKTGGKLKKLHEILTKIRACRAKKPMIDKSGF</sequence>
<name>A0A9D2TBI5_9FIRM</name>
<evidence type="ECO:0000313" key="1">
    <source>
        <dbReference type="EMBL" id="HJC62427.1"/>
    </source>
</evidence>
<dbReference type="Proteomes" id="UP000823886">
    <property type="component" value="Unassembled WGS sequence"/>
</dbReference>
<gene>
    <name evidence="1" type="ORF">H9753_02245</name>
</gene>
<proteinExistence type="predicted"/>
<accession>A0A9D2TBI5</accession>
<protein>
    <submittedName>
        <fullName evidence="1">Uncharacterized protein</fullName>
    </submittedName>
</protein>
<dbReference type="EMBL" id="DWVZ01000026">
    <property type="protein sequence ID" value="HJC62427.1"/>
    <property type="molecule type" value="Genomic_DNA"/>
</dbReference>